<dbReference type="PANTHER" id="PTHR43033:SF1">
    <property type="entry name" value="TRNA(ILE)-LYSIDINE SYNTHASE-RELATED"/>
    <property type="match status" value="1"/>
</dbReference>
<sequence length="453" mass="54057">MFIQLVKRYIEKFQLFQKGDRVLLGVSGGLDSVVLLETLYLLKKEYNLSLFVSHYDHKIRKDSYKDALFVYQICKEKKIPFFYTASFVPAYAQREGLSLEMAGRELRYNLWYYLAKKYDFQKIALAHHLDDLAEEIFMKLIKGTGKRGLAGIPVKREDLIVRPLLFVTKEEIKKFALERGLTWREDETNRDLRFLRNKIRHILIPFLENNFNKKIKENIRKTAFLIAEEEELIEELAKSKFEEIKFYLEGEVALKLHELKQIHPILRRRIYFLAFKEAKIPLFRITYPHLENLENLITKKTKGPVYLPGNFLAYRGPGYIIFTKKLFSFPYFEITISKEGEYLLPNNRILKVFKTSFIKDFIKPENSMLFSAERLTFPFIIRRKKPGDKIYIPFVGHKKLKKFFLEKKIPHYLREDILLIEQKKEIVGVWNLYIHPEYEITEKTKELIILQIN</sequence>
<dbReference type="SUPFAM" id="SSF56037">
    <property type="entry name" value="PheT/TilS domain"/>
    <property type="match status" value="1"/>
</dbReference>
<evidence type="ECO:0000256" key="4">
    <source>
        <dbReference type="ARBA" id="ARBA00022694"/>
    </source>
</evidence>
<dbReference type="InterPro" id="IPR014729">
    <property type="entry name" value="Rossmann-like_a/b/a_fold"/>
</dbReference>
<evidence type="ECO:0000256" key="5">
    <source>
        <dbReference type="ARBA" id="ARBA00022741"/>
    </source>
</evidence>
<dbReference type="PANTHER" id="PTHR43033">
    <property type="entry name" value="TRNA(ILE)-LYSIDINE SYNTHASE-RELATED"/>
    <property type="match status" value="1"/>
</dbReference>
<dbReference type="InterPro" id="IPR012796">
    <property type="entry name" value="Lysidine-tRNA-synth_C"/>
</dbReference>
<dbReference type="CDD" id="cd01992">
    <property type="entry name" value="TilS_N"/>
    <property type="match status" value="1"/>
</dbReference>
<dbReference type="Pfam" id="PF01171">
    <property type="entry name" value="ATP_bind_3"/>
    <property type="match status" value="1"/>
</dbReference>
<name>A0A7V4JQQ8_9BACT</name>
<keyword evidence="3 8" id="KW-0436">Ligase</keyword>
<evidence type="ECO:0000256" key="8">
    <source>
        <dbReference type="HAMAP-Rule" id="MF_01161"/>
    </source>
</evidence>
<dbReference type="Pfam" id="PF11734">
    <property type="entry name" value="TilS_C"/>
    <property type="match status" value="1"/>
</dbReference>
<dbReference type="NCBIfam" id="TIGR02432">
    <property type="entry name" value="lysidine_TilS_N"/>
    <property type="match status" value="1"/>
</dbReference>
<keyword evidence="2 8" id="KW-0963">Cytoplasm</keyword>
<dbReference type="GO" id="GO:0032267">
    <property type="term" value="F:tRNA(Ile)-lysidine synthase activity"/>
    <property type="evidence" value="ECO:0007669"/>
    <property type="project" value="UniProtKB-EC"/>
</dbReference>
<protein>
    <recommendedName>
        <fullName evidence="8">tRNA(Ile)-lysidine synthase</fullName>
        <ecNumber evidence="8">6.3.4.19</ecNumber>
    </recommendedName>
    <alternativeName>
        <fullName evidence="8">tRNA(Ile)-2-lysyl-cytidine synthase</fullName>
    </alternativeName>
    <alternativeName>
        <fullName evidence="8">tRNA(Ile)-lysidine synthetase</fullName>
    </alternativeName>
</protein>
<dbReference type="Gene3D" id="3.40.50.620">
    <property type="entry name" value="HUPs"/>
    <property type="match status" value="1"/>
</dbReference>
<reference evidence="10" key="1">
    <citation type="journal article" date="2020" name="mSystems">
        <title>Genome- and Community-Level Interaction Insights into Carbon Utilization and Element Cycling Functions of Hydrothermarchaeota in Hydrothermal Sediment.</title>
        <authorList>
            <person name="Zhou Z."/>
            <person name="Liu Y."/>
            <person name="Xu W."/>
            <person name="Pan J."/>
            <person name="Luo Z.H."/>
            <person name="Li M."/>
        </authorList>
    </citation>
    <scope>NUCLEOTIDE SEQUENCE [LARGE SCALE GENOMIC DNA]</scope>
    <source>
        <strain evidence="10">SpSt-711</strain>
    </source>
</reference>
<dbReference type="SUPFAM" id="SSF52402">
    <property type="entry name" value="Adenine nucleotide alpha hydrolases-like"/>
    <property type="match status" value="1"/>
</dbReference>
<comment type="function">
    <text evidence="8">Ligates lysine onto the cytidine present at position 34 of the AUA codon-specific tRNA(Ile) that contains the anticodon CAU, in an ATP-dependent manner. Cytidine is converted to lysidine, thus changing the amino acid specificity of the tRNA from methionine to isoleucine.</text>
</comment>
<comment type="subcellular location">
    <subcellularLocation>
        <location evidence="1 8">Cytoplasm</location>
    </subcellularLocation>
</comment>
<dbReference type="GO" id="GO:0005524">
    <property type="term" value="F:ATP binding"/>
    <property type="evidence" value="ECO:0007669"/>
    <property type="project" value="UniProtKB-UniRule"/>
</dbReference>
<comment type="domain">
    <text evidence="8">The N-terminal region contains the highly conserved SGGXDS motif, predicted to be a P-loop motif involved in ATP binding.</text>
</comment>
<proteinExistence type="inferred from homology"/>
<dbReference type="Gene3D" id="1.20.59.20">
    <property type="match status" value="1"/>
</dbReference>
<dbReference type="InterPro" id="IPR012094">
    <property type="entry name" value="tRNA_Ile_lys_synt"/>
</dbReference>
<dbReference type="AlphaFoldDB" id="A0A7V4JQQ8"/>
<dbReference type="EC" id="6.3.4.19" evidence="8"/>
<evidence type="ECO:0000259" key="9">
    <source>
        <dbReference type="SMART" id="SM00977"/>
    </source>
</evidence>
<organism evidence="10">
    <name type="scientific">Thermodesulfobacterium geofontis</name>
    <dbReference type="NCBI Taxonomy" id="1295609"/>
    <lineage>
        <taxon>Bacteria</taxon>
        <taxon>Pseudomonadati</taxon>
        <taxon>Thermodesulfobacteriota</taxon>
        <taxon>Thermodesulfobacteria</taxon>
        <taxon>Thermodesulfobacteriales</taxon>
        <taxon>Thermodesulfobacteriaceae</taxon>
        <taxon>Thermodesulfobacterium</taxon>
    </lineage>
</organism>
<evidence type="ECO:0000256" key="1">
    <source>
        <dbReference type="ARBA" id="ARBA00004496"/>
    </source>
</evidence>
<dbReference type="InterPro" id="IPR012795">
    <property type="entry name" value="tRNA_Ile_lys_synt_N"/>
</dbReference>
<evidence type="ECO:0000256" key="2">
    <source>
        <dbReference type="ARBA" id="ARBA00022490"/>
    </source>
</evidence>
<dbReference type="GO" id="GO:0005737">
    <property type="term" value="C:cytoplasm"/>
    <property type="evidence" value="ECO:0007669"/>
    <property type="project" value="UniProtKB-SubCell"/>
</dbReference>
<evidence type="ECO:0000256" key="3">
    <source>
        <dbReference type="ARBA" id="ARBA00022598"/>
    </source>
</evidence>
<dbReference type="GO" id="GO:0006400">
    <property type="term" value="P:tRNA modification"/>
    <property type="evidence" value="ECO:0007669"/>
    <property type="project" value="UniProtKB-UniRule"/>
</dbReference>
<comment type="caution">
    <text evidence="10">The sequence shown here is derived from an EMBL/GenBank/DDBJ whole genome shotgun (WGS) entry which is preliminary data.</text>
</comment>
<dbReference type="SMART" id="SM00977">
    <property type="entry name" value="TilS_C"/>
    <property type="match status" value="1"/>
</dbReference>
<dbReference type="EMBL" id="DTEI01000088">
    <property type="protein sequence ID" value="HGU16014.1"/>
    <property type="molecule type" value="Genomic_DNA"/>
</dbReference>
<keyword evidence="6 8" id="KW-0067">ATP-binding</keyword>
<feature type="binding site" evidence="8">
    <location>
        <begin position="27"/>
        <end position="32"/>
    </location>
    <ligand>
        <name>ATP</name>
        <dbReference type="ChEBI" id="CHEBI:30616"/>
    </ligand>
</feature>
<comment type="catalytic activity">
    <reaction evidence="7 8">
        <text>cytidine(34) in tRNA(Ile2) + L-lysine + ATP = lysidine(34) in tRNA(Ile2) + AMP + diphosphate + H(+)</text>
        <dbReference type="Rhea" id="RHEA:43744"/>
        <dbReference type="Rhea" id="RHEA-COMP:10625"/>
        <dbReference type="Rhea" id="RHEA-COMP:10670"/>
        <dbReference type="ChEBI" id="CHEBI:15378"/>
        <dbReference type="ChEBI" id="CHEBI:30616"/>
        <dbReference type="ChEBI" id="CHEBI:32551"/>
        <dbReference type="ChEBI" id="CHEBI:33019"/>
        <dbReference type="ChEBI" id="CHEBI:82748"/>
        <dbReference type="ChEBI" id="CHEBI:83665"/>
        <dbReference type="ChEBI" id="CHEBI:456215"/>
        <dbReference type="EC" id="6.3.4.19"/>
    </reaction>
</comment>
<dbReference type="NCBIfam" id="TIGR02433">
    <property type="entry name" value="lysidine_TilS_C"/>
    <property type="match status" value="1"/>
</dbReference>
<evidence type="ECO:0000313" key="10">
    <source>
        <dbReference type="EMBL" id="HGU16014.1"/>
    </source>
</evidence>
<comment type="similarity">
    <text evidence="8">Belongs to the tRNA(Ile)-lysidine synthase family.</text>
</comment>
<evidence type="ECO:0000256" key="6">
    <source>
        <dbReference type="ARBA" id="ARBA00022840"/>
    </source>
</evidence>
<keyword evidence="5 8" id="KW-0547">Nucleotide-binding</keyword>
<feature type="domain" description="Lysidine-tRNA(Ile) synthetase C-terminal" evidence="9">
    <location>
        <begin position="379"/>
        <end position="450"/>
    </location>
</feature>
<evidence type="ECO:0000256" key="7">
    <source>
        <dbReference type="ARBA" id="ARBA00048539"/>
    </source>
</evidence>
<gene>
    <name evidence="8 10" type="primary">tilS</name>
    <name evidence="10" type="ORF">ENU91_05115</name>
</gene>
<keyword evidence="4 8" id="KW-0819">tRNA processing</keyword>
<dbReference type="InterPro" id="IPR011063">
    <property type="entry name" value="TilS/TtcA_N"/>
</dbReference>
<dbReference type="HAMAP" id="MF_01161">
    <property type="entry name" value="tRNA_Ile_lys_synt"/>
    <property type="match status" value="1"/>
</dbReference>
<accession>A0A7V4JQQ8</accession>
<dbReference type="SUPFAM" id="SSF82829">
    <property type="entry name" value="MesJ substrate recognition domain-like"/>
    <property type="match status" value="1"/>
</dbReference>